<evidence type="ECO:0000313" key="1">
    <source>
        <dbReference type="Proteomes" id="UP000095286"/>
    </source>
</evidence>
<reference evidence="2" key="1">
    <citation type="submission" date="2016-11" db="UniProtKB">
        <authorList>
            <consortium name="WormBaseParasite"/>
        </authorList>
    </citation>
    <scope>IDENTIFICATION</scope>
    <source>
        <strain evidence="2">KR3021</strain>
    </source>
</reference>
<dbReference type="Proteomes" id="UP000095286">
    <property type="component" value="Unplaced"/>
</dbReference>
<dbReference type="WBParaSite" id="RSKR_0000982300.1">
    <property type="protein sequence ID" value="RSKR_0000982300.1"/>
    <property type="gene ID" value="RSKR_0000982300"/>
</dbReference>
<organism evidence="1 2">
    <name type="scientific">Rhabditophanes sp. KR3021</name>
    <dbReference type="NCBI Taxonomy" id="114890"/>
    <lineage>
        <taxon>Eukaryota</taxon>
        <taxon>Metazoa</taxon>
        <taxon>Ecdysozoa</taxon>
        <taxon>Nematoda</taxon>
        <taxon>Chromadorea</taxon>
        <taxon>Rhabditida</taxon>
        <taxon>Tylenchina</taxon>
        <taxon>Panagrolaimomorpha</taxon>
        <taxon>Strongyloidoidea</taxon>
        <taxon>Alloionematidae</taxon>
        <taxon>Rhabditophanes</taxon>
    </lineage>
</organism>
<name>A0AC35UBP7_9BILA</name>
<accession>A0AC35UBP7</accession>
<evidence type="ECO:0000313" key="2">
    <source>
        <dbReference type="WBParaSite" id="RSKR_0000982300.1"/>
    </source>
</evidence>
<sequence>MENGLIKDDQITASSQHDEESVGPKRARIRTDIEGGAFCPKEMINRDQNYEFLSIDLKKVFVISAIELQGRYANGSGREFTPYFKIEYLRKNSSWIRYKSRSKKTIFVGNTDTFTPVYISLDPPIVASKVRIVPWSNSSRK</sequence>
<protein>
    <submittedName>
        <fullName evidence="2">F5/8 type C domain-containing protein</fullName>
    </submittedName>
</protein>
<proteinExistence type="predicted"/>